<dbReference type="GO" id="GO:0005759">
    <property type="term" value="C:mitochondrial matrix"/>
    <property type="evidence" value="ECO:0007669"/>
    <property type="project" value="UniProtKB-SubCell"/>
</dbReference>
<dbReference type="Gene3D" id="3.40.630.30">
    <property type="match status" value="1"/>
</dbReference>
<evidence type="ECO:0000256" key="8">
    <source>
        <dbReference type="ARBA" id="ARBA00023315"/>
    </source>
</evidence>
<evidence type="ECO:0000256" key="10">
    <source>
        <dbReference type="ARBA" id="ARBA00048372"/>
    </source>
</evidence>
<keyword evidence="16" id="KW-1185">Reference proteome</keyword>
<keyword evidence="8" id="KW-0012">Acyltransferase</keyword>
<dbReference type="AlphaFoldDB" id="A0A8C4WNP1"/>
<evidence type="ECO:0000256" key="6">
    <source>
        <dbReference type="ARBA" id="ARBA00022946"/>
    </source>
</evidence>
<dbReference type="GO" id="GO:0006526">
    <property type="term" value="P:L-arginine biosynthetic process"/>
    <property type="evidence" value="ECO:0007669"/>
    <property type="project" value="TreeGrafter"/>
</dbReference>
<keyword evidence="5" id="KW-0808">Transferase</keyword>
<keyword evidence="7" id="KW-0496">Mitochondrion</keyword>
<evidence type="ECO:0000313" key="15">
    <source>
        <dbReference type="Ensembl" id="ENSGEVP00005019740.1"/>
    </source>
</evidence>
<dbReference type="Proteomes" id="UP000694390">
    <property type="component" value="Chromosome 23"/>
</dbReference>
<reference evidence="15" key="3">
    <citation type="submission" date="2025-09" db="UniProtKB">
        <authorList>
            <consortium name="Ensembl"/>
        </authorList>
    </citation>
    <scope>IDENTIFICATION</scope>
</reference>
<dbReference type="InterPro" id="IPR006855">
    <property type="entry name" value="Vertebrate-like_GNAT_dom"/>
</dbReference>
<dbReference type="FunFam" id="3.40.1160.10:FF:000026">
    <property type="entry name" value="N-acetylglutamate synthase, mitochondrial"/>
    <property type="match status" value="1"/>
</dbReference>
<evidence type="ECO:0000313" key="16">
    <source>
        <dbReference type="Proteomes" id="UP000694390"/>
    </source>
</evidence>
<comment type="function">
    <text evidence="11">Plays a role in the regulation of ureagenesis by producing the essential cofactor N-acetylglutamate (NAG), thus modulating carbamoylphosphate synthase I (CPS1) activity.</text>
</comment>
<dbReference type="SUPFAM" id="SSF53633">
    <property type="entry name" value="Carbamate kinase-like"/>
    <property type="match status" value="1"/>
</dbReference>
<dbReference type="PANTHER" id="PTHR23342:SF0">
    <property type="entry name" value="N-ACETYLGLUTAMATE SYNTHASE, MITOCHONDRIAL"/>
    <property type="match status" value="1"/>
</dbReference>
<evidence type="ECO:0000256" key="12">
    <source>
        <dbReference type="ARBA" id="ARBA00071890"/>
    </source>
</evidence>
<keyword evidence="4" id="KW-0835">Urea cycle</keyword>
<reference evidence="15" key="1">
    <citation type="submission" date="2019-06" db="EMBL/GenBank/DDBJ databases">
        <title>G10K-VGP Goodes thornscrub tortoise genome, primary haplotype.</title>
        <authorList>
            <person name="Murphy B."/>
            <person name="Edwards T."/>
            <person name="Rhie A."/>
            <person name="Koren S."/>
            <person name="Phillippy A."/>
            <person name="Fedrigo O."/>
            <person name="Haase B."/>
            <person name="Mountcastle J."/>
            <person name="Lewin H."/>
            <person name="Damas J."/>
            <person name="Howe K."/>
            <person name="Formenti G."/>
            <person name="Myers G."/>
            <person name="Durbin R."/>
            <person name="Jarvis E.D."/>
        </authorList>
    </citation>
    <scope>NUCLEOTIDE SEQUENCE [LARGE SCALE GENOMIC DNA]</scope>
</reference>
<dbReference type="FunFam" id="3.40.630.30:FF:000045">
    <property type="entry name" value="N-acetylglutamate synthase, mitochondrial"/>
    <property type="match status" value="1"/>
</dbReference>
<evidence type="ECO:0000256" key="11">
    <source>
        <dbReference type="ARBA" id="ARBA00058188"/>
    </source>
</evidence>
<comment type="similarity">
    <text evidence="2">Belongs to the acetyltransferase family.</text>
</comment>
<dbReference type="InterPro" id="IPR036393">
    <property type="entry name" value="AceGlu_kinase-like_sf"/>
</dbReference>
<dbReference type="PANTHER" id="PTHR23342">
    <property type="entry name" value="N-ACETYLGLUTAMATE SYNTHASE"/>
    <property type="match status" value="1"/>
</dbReference>
<comment type="subunit">
    <text evidence="9">Homodimer. Homotetramer.</text>
</comment>
<evidence type="ECO:0000256" key="2">
    <source>
        <dbReference type="ARBA" id="ARBA00008694"/>
    </source>
</evidence>
<evidence type="ECO:0000256" key="3">
    <source>
        <dbReference type="ARBA" id="ARBA00012697"/>
    </source>
</evidence>
<dbReference type="Ensembl" id="ENSGEVT00005020735.1">
    <property type="protein sequence ID" value="ENSGEVP00005019740.1"/>
    <property type="gene ID" value="ENSGEVG00005013917.1"/>
</dbReference>
<accession>A0A8C4WNP1</accession>
<dbReference type="GO" id="GO:0000050">
    <property type="term" value="P:urea cycle"/>
    <property type="evidence" value="ECO:0007669"/>
    <property type="project" value="UniProtKB-KW"/>
</dbReference>
<dbReference type="EC" id="2.3.1.1" evidence="3"/>
<evidence type="ECO:0000259" key="14">
    <source>
        <dbReference type="PROSITE" id="PS51731"/>
    </source>
</evidence>
<evidence type="ECO:0000256" key="7">
    <source>
        <dbReference type="ARBA" id="ARBA00023128"/>
    </source>
</evidence>
<sequence length="670" mass="70865">MALNCNFHQQPLILGVPTGEACSLASPAALIAASRAGPLCQAGPRILRSGLGEDCPAAQRGGGVVERAPLPASLSRWELAQSPIPRRGGPGSDLCRERDVPSPGAPGPAPAAALGLLKPLFAQPRAGRGGAARRELAADLLAGARRKGAGTGPGPGPGPRVSRSPHCSARSIAMGSLSAGSAAASAGRLLCAPVPRVLSGRGPGPPRPGAAEPRSCGRGGRRREGPGGLAGARLQLAGAGAVPPPVVRRDIQAFLRGCGGSPGEALHWLAQFQALGHAGGRPFAVIEVDEAVSRCKETVTSLAFSVAFLQRMDMKPVLVLGLPSRSSLSDTLTFQDTKALLTQNCKALTDALRQNSAATMPFFGAGAVLGAEKSAANSSGISVDSDLLRWCLESGNVPIICPVGETRSRQSLLLDSIEVTAAVSRALLPTKIIFLNMTGGIRNSGKKVLGNVNLPADLDLVTKAQCTGHKEQQQVRLIVDLLSRLPYEASAVIVSAGALLAEIFSNKGSGTLFRNAERMLRVERLEELDQQRLVSLINTSFGKTLRGDYLASIRPRLHSIYFSEGYSAAAIITKEPVLGGMPYLDKFVVSSTKKSQGSGQMLWECIRQDLRTLFWRSRVTNPINPWYFKHSDGSFTNHQWIFFWFGLSDIRDSYELVNHAKSIPDSFCKP</sequence>
<dbReference type="GeneTree" id="ENSGT00390000005602"/>
<protein>
    <recommendedName>
        <fullName evidence="12">N-acetylglutamate synthase, mitochondrial</fullName>
        <ecNumber evidence="3">2.3.1.1</ecNumber>
    </recommendedName>
</protein>
<comment type="subcellular location">
    <subcellularLocation>
        <location evidence="1">Mitochondrion matrix</location>
    </subcellularLocation>
</comment>
<evidence type="ECO:0000256" key="1">
    <source>
        <dbReference type="ARBA" id="ARBA00004305"/>
    </source>
</evidence>
<feature type="region of interest" description="Disordered" evidence="13">
    <location>
        <begin position="144"/>
        <end position="167"/>
    </location>
</feature>
<reference evidence="15" key="2">
    <citation type="submission" date="2025-08" db="UniProtKB">
        <authorList>
            <consortium name="Ensembl"/>
        </authorList>
    </citation>
    <scope>IDENTIFICATION</scope>
</reference>
<evidence type="ECO:0000256" key="13">
    <source>
        <dbReference type="SAM" id="MobiDB-lite"/>
    </source>
</evidence>
<dbReference type="CDD" id="cd04265">
    <property type="entry name" value="DUF619-NAGS-U"/>
    <property type="match status" value="1"/>
</dbReference>
<feature type="region of interest" description="Disordered" evidence="13">
    <location>
        <begin position="82"/>
        <end position="111"/>
    </location>
</feature>
<organism evidence="15 16">
    <name type="scientific">Gopherus evgoodei</name>
    <name type="common">Goodes thornscrub tortoise</name>
    <dbReference type="NCBI Taxonomy" id="1825980"/>
    <lineage>
        <taxon>Eukaryota</taxon>
        <taxon>Metazoa</taxon>
        <taxon>Chordata</taxon>
        <taxon>Craniata</taxon>
        <taxon>Vertebrata</taxon>
        <taxon>Euteleostomi</taxon>
        <taxon>Archelosauria</taxon>
        <taxon>Testudinata</taxon>
        <taxon>Testudines</taxon>
        <taxon>Cryptodira</taxon>
        <taxon>Durocryptodira</taxon>
        <taxon>Testudinoidea</taxon>
        <taxon>Testudinidae</taxon>
        <taxon>Gopherus</taxon>
    </lineage>
</organism>
<evidence type="ECO:0000256" key="5">
    <source>
        <dbReference type="ARBA" id="ARBA00022679"/>
    </source>
</evidence>
<feature type="domain" description="N-acetyltransferase" evidence="14">
    <location>
        <begin position="517"/>
        <end position="668"/>
    </location>
</feature>
<keyword evidence="6" id="KW-0809">Transit peptide</keyword>
<dbReference type="OrthoDB" id="438291at2759"/>
<dbReference type="PROSITE" id="PS51731">
    <property type="entry name" value="GNAT_NAGS"/>
    <property type="match status" value="1"/>
</dbReference>
<name>A0A8C4WNP1_9SAUR</name>
<dbReference type="GO" id="GO:0006536">
    <property type="term" value="P:glutamate metabolic process"/>
    <property type="evidence" value="ECO:0007669"/>
    <property type="project" value="Ensembl"/>
</dbReference>
<evidence type="ECO:0000256" key="9">
    <source>
        <dbReference type="ARBA" id="ARBA00046824"/>
    </source>
</evidence>
<evidence type="ECO:0000256" key="4">
    <source>
        <dbReference type="ARBA" id="ARBA00022436"/>
    </source>
</evidence>
<gene>
    <name evidence="15" type="primary">NAGS</name>
</gene>
<proteinExistence type="inferred from homology"/>
<comment type="catalytic activity">
    <reaction evidence="10">
        <text>L-glutamate + acetyl-CoA = N-acetyl-L-glutamate + CoA + H(+)</text>
        <dbReference type="Rhea" id="RHEA:24292"/>
        <dbReference type="ChEBI" id="CHEBI:15378"/>
        <dbReference type="ChEBI" id="CHEBI:29985"/>
        <dbReference type="ChEBI" id="CHEBI:44337"/>
        <dbReference type="ChEBI" id="CHEBI:57287"/>
        <dbReference type="ChEBI" id="CHEBI:57288"/>
        <dbReference type="EC" id="2.3.1.1"/>
    </reaction>
</comment>
<dbReference type="Gene3D" id="3.40.1160.10">
    <property type="entry name" value="Acetylglutamate kinase-like"/>
    <property type="match status" value="1"/>
</dbReference>
<dbReference type="GO" id="GO:0004042">
    <property type="term" value="F:L-glutamate N-acetyltransferase activity"/>
    <property type="evidence" value="ECO:0007669"/>
    <property type="project" value="Ensembl"/>
</dbReference>
<dbReference type="Pfam" id="PF04768">
    <property type="entry name" value="NAT"/>
    <property type="match status" value="1"/>
</dbReference>
<feature type="region of interest" description="Disordered" evidence="13">
    <location>
        <begin position="197"/>
        <end position="230"/>
    </location>
</feature>